<feature type="binding site" evidence="12">
    <location>
        <position position="97"/>
    </location>
    <ligand>
        <name>a divalent metal cation</name>
        <dbReference type="ChEBI" id="CHEBI:60240"/>
    </ligand>
</feature>
<sequence length="185" mass="20705">MSDLNLVGIDEAGRGALAGSLSIAACKLNLHIKGLNDSKKLTVKAREELFAKIKENSQYLIIHISCEDIDRLGLSLCFKKALSIIKSHFNKANLLFDGNTNFGISDIKTMIKADEKIPTVSAASILAKVSRDEFMKSLPHEFEKYHFAKHKGYASKLHLEMIKKYGLSKIHRKSFKLKALEPTLF</sequence>
<keyword evidence="16" id="KW-1185">Reference proteome</keyword>
<accession>A0A222MYW9</accession>
<comment type="subcellular location">
    <subcellularLocation>
        <location evidence="4">Cytoplasm</location>
    </subcellularLocation>
</comment>
<dbReference type="CDD" id="cd07182">
    <property type="entry name" value="RNase_HII_bacteria_HII_like"/>
    <property type="match status" value="1"/>
</dbReference>
<dbReference type="GO" id="GO:0043137">
    <property type="term" value="P:DNA replication, removal of RNA primer"/>
    <property type="evidence" value="ECO:0007669"/>
    <property type="project" value="TreeGrafter"/>
</dbReference>
<comment type="cofactor">
    <cofactor evidence="12">
        <name>Mn(2+)</name>
        <dbReference type="ChEBI" id="CHEBI:29035"/>
    </cofactor>
    <cofactor evidence="12">
        <name>Mg(2+)</name>
        <dbReference type="ChEBI" id="CHEBI:18420"/>
    </cofactor>
    <text evidence="12">Manganese or magnesium. Binds 1 divalent metal ion per monomer in the absence of substrate. May bind a second metal ion after substrate binding.</text>
</comment>
<comment type="catalytic activity">
    <reaction evidence="1 12 13">
        <text>Endonucleolytic cleavage to 5'-phosphomonoester.</text>
        <dbReference type="EC" id="3.1.26.4"/>
    </reaction>
</comment>
<dbReference type="SUPFAM" id="SSF53098">
    <property type="entry name" value="Ribonuclease H-like"/>
    <property type="match status" value="1"/>
</dbReference>
<organism evidence="15 16">
    <name type="scientific">Campylobacter avium LMG 24591</name>
    <dbReference type="NCBI Taxonomy" id="522484"/>
    <lineage>
        <taxon>Bacteria</taxon>
        <taxon>Pseudomonadati</taxon>
        <taxon>Campylobacterota</taxon>
        <taxon>Epsilonproteobacteria</taxon>
        <taxon>Campylobacterales</taxon>
        <taxon>Campylobacteraceae</taxon>
        <taxon>Campylobacter</taxon>
    </lineage>
</organism>
<dbReference type="PROSITE" id="PS51975">
    <property type="entry name" value="RNASE_H_2"/>
    <property type="match status" value="1"/>
</dbReference>
<evidence type="ECO:0000256" key="5">
    <source>
        <dbReference type="ARBA" id="ARBA00007383"/>
    </source>
</evidence>
<evidence type="ECO:0000256" key="12">
    <source>
        <dbReference type="PROSITE-ProRule" id="PRU01319"/>
    </source>
</evidence>
<evidence type="ECO:0000256" key="10">
    <source>
        <dbReference type="ARBA" id="ARBA00022801"/>
    </source>
</evidence>
<comment type="similarity">
    <text evidence="5 13">Belongs to the RNase HII family.</text>
</comment>
<evidence type="ECO:0000256" key="8">
    <source>
        <dbReference type="ARBA" id="ARBA00022723"/>
    </source>
</evidence>
<keyword evidence="11" id="KW-0464">Manganese</keyword>
<dbReference type="KEGG" id="cavi:CAV_1380"/>
<comment type="function">
    <text evidence="3 13">Endonuclease that specifically degrades the RNA of RNA-DNA hybrids.</text>
</comment>
<keyword evidence="8 12" id="KW-0479">Metal-binding</keyword>
<dbReference type="GO" id="GO:0004523">
    <property type="term" value="F:RNA-DNA hybrid ribonuclease activity"/>
    <property type="evidence" value="ECO:0007669"/>
    <property type="project" value="UniProtKB-UniRule"/>
</dbReference>
<dbReference type="GO" id="GO:0046872">
    <property type="term" value="F:metal ion binding"/>
    <property type="evidence" value="ECO:0007669"/>
    <property type="project" value="UniProtKB-KW"/>
</dbReference>
<dbReference type="InterPro" id="IPR024567">
    <property type="entry name" value="RNase_HII/HIII_dom"/>
</dbReference>
<dbReference type="Gene3D" id="3.30.420.10">
    <property type="entry name" value="Ribonuclease H-like superfamily/Ribonuclease H"/>
    <property type="match status" value="1"/>
</dbReference>
<evidence type="ECO:0000256" key="1">
    <source>
        <dbReference type="ARBA" id="ARBA00000077"/>
    </source>
</evidence>
<evidence type="ECO:0000256" key="13">
    <source>
        <dbReference type="RuleBase" id="RU003515"/>
    </source>
</evidence>
<keyword evidence="10 12" id="KW-0378">Hydrolase</keyword>
<dbReference type="GO" id="GO:0003723">
    <property type="term" value="F:RNA binding"/>
    <property type="evidence" value="ECO:0007669"/>
    <property type="project" value="UniProtKB-UniRule"/>
</dbReference>
<feature type="domain" description="RNase H type-2" evidence="14">
    <location>
        <begin position="4"/>
        <end position="185"/>
    </location>
</feature>
<dbReference type="EC" id="3.1.26.4" evidence="13"/>
<evidence type="ECO:0000256" key="7">
    <source>
        <dbReference type="ARBA" id="ARBA00022722"/>
    </source>
</evidence>
<evidence type="ECO:0000313" key="16">
    <source>
        <dbReference type="Proteomes" id="UP000201169"/>
    </source>
</evidence>
<dbReference type="Proteomes" id="UP000201169">
    <property type="component" value="Chromosome"/>
</dbReference>
<reference evidence="15 16" key="1">
    <citation type="submission" date="2017-07" db="EMBL/GenBank/DDBJ databases">
        <title>Analysis of two Campylobacter avium genomes and identification of a novel hippuricase gene.</title>
        <authorList>
            <person name="Miller W.G."/>
            <person name="Chapman M.H."/>
            <person name="Yee E."/>
            <person name="Revez J."/>
            <person name="Bono J.L."/>
            <person name="Rossi M."/>
        </authorList>
    </citation>
    <scope>NUCLEOTIDE SEQUENCE [LARGE SCALE GENOMIC DNA]</scope>
    <source>
        <strain evidence="15 16">LMG 24591</strain>
    </source>
</reference>
<dbReference type="OrthoDB" id="9803420at2"/>
<dbReference type="GO" id="GO:0005737">
    <property type="term" value="C:cytoplasm"/>
    <property type="evidence" value="ECO:0007669"/>
    <property type="project" value="UniProtKB-SubCell"/>
</dbReference>
<protein>
    <recommendedName>
        <fullName evidence="13">Ribonuclease</fullName>
        <ecNumber evidence="13">3.1.26.4</ecNumber>
    </recommendedName>
</protein>
<evidence type="ECO:0000256" key="9">
    <source>
        <dbReference type="ARBA" id="ARBA00022759"/>
    </source>
</evidence>
<comment type="cofactor">
    <cofactor evidence="2">
        <name>Mg(2+)</name>
        <dbReference type="ChEBI" id="CHEBI:18420"/>
    </cofactor>
</comment>
<dbReference type="PANTHER" id="PTHR10954:SF18">
    <property type="entry name" value="RIBONUCLEASE HII"/>
    <property type="match status" value="1"/>
</dbReference>
<proteinExistence type="inferred from homology"/>
<dbReference type="PANTHER" id="PTHR10954">
    <property type="entry name" value="RIBONUCLEASE H2 SUBUNIT A"/>
    <property type="match status" value="1"/>
</dbReference>
<keyword evidence="9 12" id="KW-0255">Endonuclease</keyword>
<keyword evidence="6" id="KW-0963">Cytoplasm</keyword>
<keyword evidence="7 12" id="KW-0540">Nuclease</keyword>
<dbReference type="InterPro" id="IPR036397">
    <property type="entry name" value="RNaseH_sf"/>
</dbReference>
<gene>
    <name evidence="15" type="primary">rnhB</name>
    <name evidence="15" type="ORF">CAV_1380</name>
</gene>
<name>A0A222MYW9_9BACT</name>
<dbReference type="GO" id="GO:0032299">
    <property type="term" value="C:ribonuclease H2 complex"/>
    <property type="evidence" value="ECO:0007669"/>
    <property type="project" value="TreeGrafter"/>
</dbReference>
<feature type="binding site" evidence="12">
    <location>
        <position position="10"/>
    </location>
    <ligand>
        <name>a divalent metal cation</name>
        <dbReference type="ChEBI" id="CHEBI:60240"/>
    </ligand>
</feature>
<evidence type="ECO:0000256" key="2">
    <source>
        <dbReference type="ARBA" id="ARBA00001946"/>
    </source>
</evidence>
<evidence type="ECO:0000256" key="11">
    <source>
        <dbReference type="ARBA" id="ARBA00023211"/>
    </source>
</evidence>
<evidence type="ECO:0000259" key="14">
    <source>
        <dbReference type="PROSITE" id="PS51975"/>
    </source>
</evidence>
<dbReference type="EMBL" id="CP022347">
    <property type="protein sequence ID" value="ASQ31001.1"/>
    <property type="molecule type" value="Genomic_DNA"/>
</dbReference>
<dbReference type="RefSeq" id="WP_094325789.1">
    <property type="nucleotide sequence ID" value="NZ_CP022347.1"/>
</dbReference>
<dbReference type="NCBIfam" id="NF000595">
    <property type="entry name" value="PRK00015.1-3"/>
    <property type="match status" value="1"/>
</dbReference>
<evidence type="ECO:0000256" key="6">
    <source>
        <dbReference type="ARBA" id="ARBA00022490"/>
    </source>
</evidence>
<dbReference type="AlphaFoldDB" id="A0A222MYW9"/>
<evidence type="ECO:0000256" key="4">
    <source>
        <dbReference type="ARBA" id="ARBA00004496"/>
    </source>
</evidence>
<evidence type="ECO:0000256" key="3">
    <source>
        <dbReference type="ARBA" id="ARBA00004065"/>
    </source>
</evidence>
<dbReference type="Pfam" id="PF01351">
    <property type="entry name" value="RNase_HII"/>
    <property type="match status" value="1"/>
</dbReference>
<feature type="binding site" evidence="12">
    <location>
        <position position="11"/>
    </location>
    <ligand>
        <name>a divalent metal cation</name>
        <dbReference type="ChEBI" id="CHEBI:60240"/>
    </ligand>
</feature>
<evidence type="ECO:0000313" key="15">
    <source>
        <dbReference type="EMBL" id="ASQ31001.1"/>
    </source>
</evidence>
<dbReference type="InterPro" id="IPR001352">
    <property type="entry name" value="RNase_HII/HIII"/>
</dbReference>
<dbReference type="InterPro" id="IPR022898">
    <property type="entry name" value="RNase_HII"/>
</dbReference>
<dbReference type="GO" id="GO:0006298">
    <property type="term" value="P:mismatch repair"/>
    <property type="evidence" value="ECO:0007669"/>
    <property type="project" value="TreeGrafter"/>
</dbReference>
<dbReference type="InterPro" id="IPR012337">
    <property type="entry name" value="RNaseH-like_sf"/>
</dbReference>